<dbReference type="Proteomes" id="UP000191905">
    <property type="component" value="Unassembled WGS sequence"/>
</dbReference>
<dbReference type="AlphaFoldDB" id="A0A1V8RW32"/>
<organism evidence="11 12">
    <name type="scientific">Manganibacter manganicus</name>
    <dbReference type="NCBI Taxonomy" id="1873176"/>
    <lineage>
        <taxon>Bacteria</taxon>
        <taxon>Pseudomonadati</taxon>
        <taxon>Pseudomonadota</taxon>
        <taxon>Alphaproteobacteria</taxon>
        <taxon>Hyphomicrobiales</taxon>
        <taxon>Phyllobacteriaceae</taxon>
        <taxon>Manganibacter</taxon>
    </lineage>
</organism>
<keyword evidence="6 9" id="KW-1133">Transmembrane helix</keyword>
<sequence length="312" mass="34411">MSALRWSQNRSGAARLALFGLPLSLDRFVLPRWLRRPVRLFARLNDGEFQAPPFSATVLSAVLLASSSIYGGYLGGHLDGFVQGVTARTGFAVDQIKVVGNQRTSEIDVLGALGLDGWTSLIGFDVGQARERVAQLPWVERAAVRKVYPHTLEVKIAERAPFALLQQGSRLDVIERSGRVIVPYSGGKDALLPLLVGSDAAAPAPEFLAEIDRYPDFASRIKAYIRVGGRRWDLRLENGVTVKLPEEDEAQAIADIVRLEHEKGLLERDIVTVDMRISNRLIVELTPDGVKARQTALKEAEKSVKRRAEARI</sequence>
<evidence type="ECO:0000256" key="1">
    <source>
        <dbReference type="ARBA" id="ARBA00004370"/>
    </source>
</evidence>
<keyword evidence="4 9" id="KW-0132">Cell division</keyword>
<evidence type="ECO:0000313" key="12">
    <source>
        <dbReference type="Proteomes" id="UP000191905"/>
    </source>
</evidence>
<dbReference type="STRING" id="1873176.BFN67_00440"/>
<evidence type="ECO:0000256" key="7">
    <source>
        <dbReference type="ARBA" id="ARBA00023136"/>
    </source>
</evidence>
<dbReference type="GO" id="GO:0005886">
    <property type="term" value="C:plasma membrane"/>
    <property type="evidence" value="ECO:0007669"/>
    <property type="project" value="UniProtKB-SubCell"/>
</dbReference>
<dbReference type="PANTHER" id="PTHR35851">
    <property type="entry name" value="CELL DIVISION PROTEIN FTSQ"/>
    <property type="match status" value="1"/>
</dbReference>
<comment type="caution">
    <text evidence="11">The sequence shown here is derived from an EMBL/GenBank/DDBJ whole genome shotgun (WGS) entry which is preliminary data.</text>
</comment>
<comment type="subcellular location">
    <subcellularLocation>
        <location evidence="9">Cell inner membrane</location>
        <topology evidence="9">Single-pass type II membrane protein</topology>
    </subcellularLocation>
    <subcellularLocation>
        <location evidence="1">Membrane</location>
    </subcellularLocation>
    <text evidence="9">Localizes to the division septum.</text>
</comment>
<dbReference type="Pfam" id="PF03799">
    <property type="entry name" value="FtsQ_DivIB_C"/>
    <property type="match status" value="1"/>
</dbReference>
<protein>
    <recommendedName>
        <fullName evidence="9">Cell division protein FtsQ</fullName>
    </recommendedName>
</protein>
<evidence type="ECO:0000256" key="3">
    <source>
        <dbReference type="ARBA" id="ARBA00022519"/>
    </source>
</evidence>
<dbReference type="HAMAP" id="MF_00911">
    <property type="entry name" value="FtsQ_subfam"/>
    <property type="match status" value="1"/>
</dbReference>
<dbReference type="OrthoDB" id="9783091at2"/>
<evidence type="ECO:0000313" key="11">
    <source>
        <dbReference type="EMBL" id="OQM77355.1"/>
    </source>
</evidence>
<keyword evidence="3 9" id="KW-0997">Cell inner membrane</keyword>
<keyword evidence="2 9" id="KW-1003">Cell membrane</keyword>
<evidence type="ECO:0000256" key="4">
    <source>
        <dbReference type="ARBA" id="ARBA00022618"/>
    </source>
</evidence>
<dbReference type="GO" id="GO:0032153">
    <property type="term" value="C:cell division site"/>
    <property type="evidence" value="ECO:0007669"/>
    <property type="project" value="UniProtKB-UniRule"/>
</dbReference>
<keyword evidence="7 9" id="KW-0472">Membrane</keyword>
<dbReference type="Gene3D" id="3.40.50.11690">
    <property type="entry name" value="Cell division protein FtsQ/DivIB"/>
    <property type="match status" value="1"/>
</dbReference>
<gene>
    <name evidence="9" type="primary">ftsQ</name>
    <name evidence="11" type="ORF">BFN67_00440</name>
</gene>
<dbReference type="Pfam" id="PF08478">
    <property type="entry name" value="POTRA_1"/>
    <property type="match status" value="1"/>
</dbReference>
<dbReference type="InterPro" id="IPR005548">
    <property type="entry name" value="Cell_div_FtsQ/DivIB_C"/>
</dbReference>
<dbReference type="RefSeq" id="WP_080917622.1">
    <property type="nucleotide sequence ID" value="NZ_MDET01000001.1"/>
</dbReference>
<evidence type="ECO:0000256" key="2">
    <source>
        <dbReference type="ARBA" id="ARBA00022475"/>
    </source>
</evidence>
<keyword evidence="8 9" id="KW-0131">Cell cycle</keyword>
<accession>A0A1V8RW32</accession>
<evidence type="ECO:0000256" key="8">
    <source>
        <dbReference type="ARBA" id="ARBA00023306"/>
    </source>
</evidence>
<dbReference type="InterPro" id="IPR045335">
    <property type="entry name" value="FtsQ_C_sf"/>
</dbReference>
<keyword evidence="12" id="KW-1185">Reference proteome</keyword>
<dbReference type="InterPro" id="IPR013685">
    <property type="entry name" value="POTRA_FtsQ_type"/>
</dbReference>
<evidence type="ECO:0000256" key="9">
    <source>
        <dbReference type="HAMAP-Rule" id="MF_00911"/>
    </source>
</evidence>
<evidence type="ECO:0000256" key="5">
    <source>
        <dbReference type="ARBA" id="ARBA00022692"/>
    </source>
</evidence>
<dbReference type="GO" id="GO:0043093">
    <property type="term" value="P:FtsZ-dependent cytokinesis"/>
    <property type="evidence" value="ECO:0007669"/>
    <property type="project" value="UniProtKB-UniRule"/>
</dbReference>
<comment type="function">
    <text evidence="9">Essential cell division protein.</text>
</comment>
<dbReference type="PROSITE" id="PS51779">
    <property type="entry name" value="POTRA"/>
    <property type="match status" value="1"/>
</dbReference>
<dbReference type="InterPro" id="IPR034746">
    <property type="entry name" value="POTRA"/>
</dbReference>
<dbReference type="GO" id="GO:0090529">
    <property type="term" value="P:cell septum assembly"/>
    <property type="evidence" value="ECO:0007669"/>
    <property type="project" value="InterPro"/>
</dbReference>
<dbReference type="PANTHER" id="PTHR35851:SF1">
    <property type="entry name" value="CELL DIVISION PROTEIN FTSQ"/>
    <property type="match status" value="1"/>
</dbReference>
<dbReference type="InterPro" id="IPR026579">
    <property type="entry name" value="FtsQ"/>
</dbReference>
<reference evidence="11 12" key="1">
    <citation type="journal article" date="2016" name="Int. J. Syst. Evol. Microbiol.">
        <title>Pseudaminobacter manganicus sp. nov., isolated from sludge of a manganese mine.</title>
        <authorList>
            <person name="Li J."/>
            <person name="Huang J."/>
            <person name="Liao S."/>
            <person name="Wang G."/>
        </authorList>
    </citation>
    <scope>NUCLEOTIDE SEQUENCE [LARGE SCALE GENOMIC DNA]</scope>
    <source>
        <strain evidence="11 12">JH-7</strain>
    </source>
</reference>
<evidence type="ECO:0000259" key="10">
    <source>
        <dbReference type="PROSITE" id="PS51779"/>
    </source>
</evidence>
<dbReference type="Gene3D" id="3.10.20.310">
    <property type="entry name" value="membrane protein fhac"/>
    <property type="match status" value="1"/>
</dbReference>
<comment type="similarity">
    <text evidence="9">Belongs to the FtsQ/DivIB family. FtsQ subfamily.</text>
</comment>
<dbReference type="EMBL" id="MDET01000001">
    <property type="protein sequence ID" value="OQM77355.1"/>
    <property type="molecule type" value="Genomic_DNA"/>
</dbReference>
<feature type="domain" description="POTRA" evidence="10">
    <location>
        <begin position="91"/>
        <end position="159"/>
    </location>
</feature>
<keyword evidence="5 9" id="KW-0812">Transmembrane</keyword>
<name>A0A1V8RW32_9HYPH</name>
<evidence type="ECO:0000256" key="6">
    <source>
        <dbReference type="ARBA" id="ARBA00022989"/>
    </source>
</evidence>
<proteinExistence type="inferred from homology"/>